<reference evidence="5 6" key="1">
    <citation type="submission" date="2020-08" db="EMBL/GenBank/DDBJ databases">
        <title>Genomic Encyclopedia of Type Strains, Phase III (KMG-III): the genomes of soil and plant-associated and newly described type strains.</title>
        <authorList>
            <person name="Whitman W."/>
        </authorList>
    </citation>
    <scope>NUCLEOTIDE SEQUENCE [LARGE SCALE GENOMIC DNA]</scope>
    <source>
        <strain evidence="5 6">CECT 3302</strain>
    </source>
</reference>
<dbReference type="Pfam" id="PF13377">
    <property type="entry name" value="Peripla_BP_3"/>
    <property type="match status" value="1"/>
</dbReference>
<dbReference type="Gene3D" id="3.40.50.2300">
    <property type="match status" value="2"/>
</dbReference>
<dbReference type="CDD" id="cd01392">
    <property type="entry name" value="HTH_LacI"/>
    <property type="match status" value="1"/>
</dbReference>
<proteinExistence type="predicted"/>
<evidence type="ECO:0000259" key="4">
    <source>
        <dbReference type="PROSITE" id="PS50932"/>
    </source>
</evidence>
<dbReference type="Gene3D" id="1.10.260.40">
    <property type="entry name" value="lambda repressor-like DNA-binding domains"/>
    <property type="match status" value="1"/>
</dbReference>
<dbReference type="SUPFAM" id="SSF47413">
    <property type="entry name" value="lambda repressor-like DNA-binding domains"/>
    <property type="match status" value="1"/>
</dbReference>
<dbReference type="AlphaFoldDB" id="A0A7W5A2D1"/>
<dbReference type="PROSITE" id="PS50932">
    <property type="entry name" value="HTH_LACI_2"/>
    <property type="match status" value="1"/>
</dbReference>
<accession>A0A7W5A2D1</accession>
<dbReference type="Proteomes" id="UP000577707">
    <property type="component" value="Unassembled WGS sequence"/>
</dbReference>
<dbReference type="PROSITE" id="PS00356">
    <property type="entry name" value="HTH_LACI_1"/>
    <property type="match status" value="1"/>
</dbReference>
<keyword evidence="6" id="KW-1185">Reference proteome</keyword>
<dbReference type="Pfam" id="PF00356">
    <property type="entry name" value="LacI"/>
    <property type="match status" value="1"/>
</dbReference>
<gene>
    <name evidence="5" type="ORF">FHS12_001337</name>
</gene>
<dbReference type="InterPro" id="IPR046335">
    <property type="entry name" value="LacI/GalR-like_sensor"/>
</dbReference>
<protein>
    <submittedName>
        <fullName evidence="5">DNA-binding LacI/PurR family transcriptional regulator</fullName>
    </submittedName>
</protein>
<comment type="caution">
    <text evidence="5">The sequence shown here is derived from an EMBL/GenBank/DDBJ whole genome shotgun (WGS) entry which is preliminary data.</text>
</comment>
<evidence type="ECO:0000256" key="2">
    <source>
        <dbReference type="ARBA" id="ARBA00023125"/>
    </source>
</evidence>
<sequence length="343" mass="36252">MVHGESKNAPSMADVAARAGVSHQTVSRVVNGSDAVRGDTRDRVLAAIEELGYRRNKSARALVTRKSGRLGLLYTQPHLYGPGTLAASVHQAGQRAGYDIILSPVPHLEATSAERAIEALLDDAVEAVLLGVSHQSFEDLVAQLATTVEVVMIHSDPPAGVRSVGIDQHAGAVLATQYLLDLGHRTIAHVAGPVGWIDARQRREGWLAALRDGDAQPGPEIFGDWSSRSGYEAGAEIARDASVTAVFAANDSMALGVIRALREAGRRVPQDVSVVGFDDVPDAAYLWPPLTTVRQDFASLGELAVEVATKAIADGTVEAPPLLAPELIVRDSAAPLSPSRDVR</sequence>
<dbReference type="SMART" id="SM00354">
    <property type="entry name" value="HTH_LACI"/>
    <property type="match status" value="1"/>
</dbReference>
<dbReference type="InterPro" id="IPR010982">
    <property type="entry name" value="Lambda_DNA-bd_dom_sf"/>
</dbReference>
<evidence type="ECO:0000313" key="6">
    <source>
        <dbReference type="Proteomes" id="UP000577707"/>
    </source>
</evidence>
<keyword evidence="3" id="KW-0804">Transcription</keyword>
<evidence type="ECO:0000256" key="1">
    <source>
        <dbReference type="ARBA" id="ARBA00023015"/>
    </source>
</evidence>
<dbReference type="RefSeq" id="WP_183543478.1">
    <property type="nucleotide sequence ID" value="NZ_BMQT01000003.1"/>
</dbReference>
<evidence type="ECO:0000313" key="5">
    <source>
        <dbReference type="EMBL" id="MBB3088396.1"/>
    </source>
</evidence>
<dbReference type="InterPro" id="IPR000843">
    <property type="entry name" value="HTH_LacI"/>
</dbReference>
<dbReference type="EMBL" id="JACHXG010000003">
    <property type="protein sequence ID" value="MBB3088396.1"/>
    <property type="molecule type" value="Genomic_DNA"/>
</dbReference>
<dbReference type="PANTHER" id="PTHR30146:SF109">
    <property type="entry name" value="HTH-TYPE TRANSCRIPTIONAL REGULATOR GALS"/>
    <property type="match status" value="1"/>
</dbReference>
<dbReference type="CDD" id="cd01574">
    <property type="entry name" value="PBP1_LacI"/>
    <property type="match status" value="1"/>
</dbReference>
<dbReference type="SUPFAM" id="SSF53822">
    <property type="entry name" value="Periplasmic binding protein-like I"/>
    <property type="match status" value="1"/>
</dbReference>
<keyword evidence="2 5" id="KW-0238">DNA-binding</keyword>
<dbReference type="InterPro" id="IPR028082">
    <property type="entry name" value="Peripla_BP_I"/>
</dbReference>
<feature type="domain" description="HTH lacI-type" evidence="4">
    <location>
        <begin position="10"/>
        <end position="64"/>
    </location>
</feature>
<dbReference type="GO" id="GO:0003700">
    <property type="term" value="F:DNA-binding transcription factor activity"/>
    <property type="evidence" value="ECO:0007669"/>
    <property type="project" value="TreeGrafter"/>
</dbReference>
<evidence type="ECO:0000256" key="3">
    <source>
        <dbReference type="ARBA" id="ARBA00023163"/>
    </source>
</evidence>
<dbReference type="GO" id="GO:0000976">
    <property type="term" value="F:transcription cis-regulatory region binding"/>
    <property type="evidence" value="ECO:0007669"/>
    <property type="project" value="TreeGrafter"/>
</dbReference>
<keyword evidence="1" id="KW-0805">Transcription regulation</keyword>
<organism evidence="5 6">
    <name type="scientific">Nocardioides albus</name>
    <dbReference type="NCBI Taxonomy" id="1841"/>
    <lineage>
        <taxon>Bacteria</taxon>
        <taxon>Bacillati</taxon>
        <taxon>Actinomycetota</taxon>
        <taxon>Actinomycetes</taxon>
        <taxon>Propionibacteriales</taxon>
        <taxon>Nocardioidaceae</taxon>
        <taxon>Nocardioides</taxon>
    </lineage>
</organism>
<name>A0A7W5A2D1_9ACTN</name>
<dbReference type="PANTHER" id="PTHR30146">
    <property type="entry name" value="LACI-RELATED TRANSCRIPTIONAL REPRESSOR"/>
    <property type="match status" value="1"/>
</dbReference>